<evidence type="ECO:0000256" key="2">
    <source>
        <dbReference type="SAM" id="Phobius"/>
    </source>
</evidence>
<dbReference type="PANTHER" id="PTHR43156">
    <property type="entry name" value="STAGE II SPORULATION PROTEIN E-RELATED"/>
    <property type="match status" value="1"/>
</dbReference>
<dbReference type="PANTHER" id="PTHR43156:SF2">
    <property type="entry name" value="STAGE II SPORULATION PROTEIN E"/>
    <property type="match status" value="1"/>
</dbReference>
<dbReference type="EMBL" id="CP097332">
    <property type="protein sequence ID" value="UQX89658.1"/>
    <property type="molecule type" value="Genomic_DNA"/>
</dbReference>
<gene>
    <name evidence="4" type="ORF">M6D93_06540</name>
</gene>
<dbReference type="Gene3D" id="3.60.40.10">
    <property type="entry name" value="PPM-type phosphatase domain"/>
    <property type="match status" value="1"/>
</dbReference>
<keyword evidence="2" id="KW-0472">Membrane</keyword>
<feature type="transmembrane region" description="Helical" evidence="2">
    <location>
        <begin position="51"/>
        <end position="68"/>
    </location>
</feature>
<reference evidence="4" key="2">
    <citation type="submission" date="2022-05" db="EMBL/GenBank/DDBJ databases">
        <authorList>
            <person name="Kim J.-S."/>
            <person name="Lee K."/>
            <person name="Suh M."/>
            <person name="Eom M."/>
            <person name="Kim J.-S."/>
            <person name="Kim D.-S."/>
            <person name="Ko S.-H."/>
            <person name="Shin Y."/>
            <person name="Lee J.-S."/>
        </authorList>
    </citation>
    <scope>NUCLEOTIDE SEQUENCE</scope>
    <source>
        <strain evidence="4">N237</strain>
    </source>
</reference>
<name>A0ABY4R166_9ACTN</name>
<dbReference type="Pfam" id="PF07228">
    <property type="entry name" value="SpoIIE"/>
    <property type="match status" value="1"/>
</dbReference>
<dbReference type="InterPro" id="IPR036457">
    <property type="entry name" value="PPM-type-like_dom_sf"/>
</dbReference>
<proteinExistence type="predicted"/>
<evidence type="ECO:0000256" key="1">
    <source>
        <dbReference type="ARBA" id="ARBA00022801"/>
    </source>
</evidence>
<feature type="transmembrane region" description="Helical" evidence="2">
    <location>
        <begin position="27"/>
        <end position="45"/>
    </location>
</feature>
<organism evidence="4 5">
    <name type="scientific">Jatrophihabitans telluris</name>
    <dbReference type="NCBI Taxonomy" id="2038343"/>
    <lineage>
        <taxon>Bacteria</taxon>
        <taxon>Bacillati</taxon>
        <taxon>Actinomycetota</taxon>
        <taxon>Actinomycetes</taxon>
        <taxon>Jatrophihabitantales</taxon>
        <taxon>Jatrophihabitantaceae</taxon>
        <taxon>Jatrophihabitans</taxon>
    </lineage>
</organism>
<dbReference type="SMART" id="SM00331">
    <property type="entry name" value="PP2C_SIG"/>
    <property type="match status" value="1"/>
</dbReference>
<keyword evidence="5" id="KW-1185">Reference proteome</keyword>
<reference evidence="4" key="1">
    <citation type="journal article" date="2018" name="Int. J. Syst. Evol. Microbiol.">
        <title>Jatrophihabitans telluris sp. nov., isolated from sediment soil of lava forest wetlands and the emended description of the genus Jatrophihabitans.</title>
        <authorList>
            <person name="Lee K.C."/>
            <person name="Suh M.K."/>
            <person name="Eom M.K."/>
            <person name="Kim K.K."/>
            <person name="Kim J.S."/>
            <person name="Kim D.S."/>
            <person name="Ko S.H."/>
            <person name="Shin Y.K."/>
            <person name="Lee J.S."/>
        </authorList>
    </citation>
    <scope>NUCLEOTIDE SEQUENCE</scope>
    <source>
        <strain evidence="4">N237</strain>
    </source>
</reference>
<evidence type="ECO:0000259" key="3">
    <source>
        <dbReference type="SMART" id="SM00331"/>
    </source>
</evidence>
<dbReference type="RefSeq" id="WP_249773554.1">
    <property type="nucleotide sequence ID" value="NZ_CP097332.1"/>
</dbReference>
<keyword evidence="2" id="KW-0812">Transmembrane</keyword>
<evidence type="ECO:0000313" key="5">
    <source>
        <dbReference type="Proteomes" id="UP001056336"/>
    </source>
</evidence>
<dbReference type="Proteomes" id="UP001056336">
    <property type="component" value="Chromosome"/>
</dbReference>
<evidence type="ECO:0000313" key="4">
    <source>
        <dbReference type="EMBL" id="UQX89658.1"/>
    </source>
</evidence>
<keyword evidence="2" id="KW-1133">Transmembrane helix</keyword>
<sequence>MTSPTQTPAWQEALRRLRTPRRPAEKLEVVLLLVALVLGTAWSIADNNRQIKVAGVVVIVIVLASLLLTTRGMLVVAAGVVLCLAVVFRVHGLNPGQLSVSGFAMIGIALGVAVAQARRRDRLGLRQMSAEKVISLIRDRLLVQSQLPELPRGWTVEVQQRAADGAAISGDFVSNRLVTVDGRCVLHLAVVDVSGNGIAAGPRSLLLSGAVGGLLGSIPPDEFLPAANDYLARQQWSLGFASAVYLVVDLASGEYQLRVAGHPPALHYRPLAEPTWRTSPAAGTVLGVLPSLTVVSDASTLAEGEALFLYTDGVVEDRTRDIDAGLLRLKDAVEGLANRDVWTGAARHLIEHVPAKQDDDRTVVVVRRSPLR</sequence>
<keyword evidence="1" id="KW-0378">Hydrolase</keyword>
<feature type="transmembrane region" description="Helical" evidence="2">
    <location>
        <begin position="98"/>
        <end position="117"/>
    </location>
</feature>
<dbReference type="InterPro" id="IPR001932">
    <property type="entry name" value="PPM-type_phosphatase-like_dom"/>
</dbReference>
<protein>
    <submittedName>
        <fullName evidence="4">Serine/threonine-protein phosphatase</fullName>
    </submittedName>
</protein>
<dbReference type="InterPro" id="IPR052016">
    <property type="entry name" value="Bact_Sigma-Reg"/>
</dbReference>
<accession>A0ABY4R166</accession>
<feature type="domain" description="PPM-type phosphatase" evidence="3">
    <location>
        <begin position="155"/>
        <end position="368"/>
    </location>
</feature>